<dbReference type="InterPro" id="IPR015797">
    <property type="entry name" value="NUDIX_hydrolase-like_dom_sf"/>
</dbReference>
<evidence type="ECO:0000313" key="2">
    <source>
        <dbReference type="EMBL" id="KAJ8301990.1"/>
    </source>
</evidence>
<organism evidence="2 3">
    <name type="scientific">Tegillarca granosa</name>
    <name type="common">Malaysian cockle</name>
    <name type="synonym">Anadara granosa</name>
    <dbReference type="NCBI Taxonomy" id="220873"/>
    <lineage>
        <taxon>Eukaryota</taxon>
        <taxon>Metazoa</taxon>
        <taxon>Spiralia</taxon>
        <taxon>Lophotrochozoa</taxon>
        <taxon>Mollusca</taxon>
        <taxon>Bivalvia</taxon>
        <taxon>Autobranchia</taxon>
        <taxon>Pteriomorphia</taxon>
        <taxon>Arcoida</taxon>
        <taxon>Arcoidea</taxon>
        <taxon>Arcidae</taxon>
        <taxon>Tegillarca</taxon>
    </lineage>
</organism>
<dbReference type="Pfam" id="PF15916">
    <property type="entry name" value="DUF4743"/>
    <property type="match status" value="1"/>
</dbReference>
<dbReference type="EMBL" id="JARBDR010000918">
    <property type="protein sequence ID" value="KAJ8301990.1"/>
    <property type="molecule type" value="Genomic_DNA"/>
</dbReference>
<dbReference type="Gene3D" id="3.90.79.10">
    <property type="entry name" value="Nucleoside Triphosphate Pyrophosphohydrolase"/>
    <property type="match status" value="1"/>
</dbReference>
<accession>A0ABQ9EER4</accession>
<dbReference type="SUPFAM" id="SSF55811">
    <property type="entry name" value="Nudix"/>
    <property type="match status" value="1"/>
</dbReference>
<comment type="caution">
    <text evidence="2">The sequence shown here is derived from an EMBL/GenBank/DDBJ whole genome shotgun (WGS) entry which is preliminary data.</text>
</comment>
<dbReference type="Proteomes" id="UP001217089">
    <property type="component" value="Unassembled WGS sequence"/>
</dbReference>
<sequence>MPFVIDNTQVGWIRPDASQHLLKYKDVFEIYEIRTSFDKVPVLGVERAASGYFGFVTYGTHINGYTFGENGDMLMWISRRSKTKSTYPDMLDNICAGGLSSGLGVLECARKECQEEASISDEYLKNLKPANCIRLNII</sequence>
<proteinExistence type="predicted"/>
<gene>
    <name evidence="2" type="ORF">KUTeg_020977</name>
</gene>
<name>A0ABQ9EER4_TEGGR</name>
<evidence type="ECO:0000259" key="1">
    <source>
        <dbReference type="Pfam" id="PF15916"/>
    </source>
</evidence>
<protein>
    <recommendedName>
        <fullName evidence="1">DUF4743 domain-containing protein</fullName>
    </recommendedName>
</protein>
<dbReference type="InterPro" id="IPR031804">
    <property type="entry name" value="DUF4743"/>
</dbReference>
<reference evidence="2 3" key="1">
    <citation type="submission" date="2022-12" db="EMBL/GenBank/DDBJ databases">
        <title>Chromosome-level genome of Tegillarca granosa.</title>
        <authorList>
            <person name="Kim J."/>
        </authorList>
    </citation>
    <scope>NUCLEOTIDE SEQUENCE [LARGE SCALE GENOMIC DNA]</scope>
    <source>
        <strain evidence="2">Teg-2019</strain>
        <tissue evidence="2">Adductor muscle</tissue>
    </source>
</reference>
<keyword evidence="3" id="KW-1185">Reference proteome</keyword>
<evidence type="ECO:0000313" key="3">
    <source>
        <dbReference type="Proteomes" id="UP001217089"/>
    </source>
</evidence>
<feature type="domain" description="DUF4743" evidence="1">
    <location>
        <begin position="1"/>
        <end position="30"/>
    </location>
</feature>